<proteinExistence type="predicted"/>
<reference evidence="2 3" key="1">
    <citation type="journal article" date="2016" name="Nat. Commun.">
        <title>Thousands of microbial genomes shed light on interconnected biogeochemical processes in an aquifer system.</title>
        <authorList>
            <person name="Anantharaman K."/>
            <person name="Brown C.T."/>
            <person name="Hug L.A."/>
            <person name="Sharon I."/>
            <person name="Castelle C.J."/>
            <person name="Probst A.J."/>
            <person name="Thomas B.C."/>
            <person name="Singh A."/>
            <person name="Wilkins M.J."/>
            <person name="Karaoz U."/>
            <person name="Brodie E.L."/>
            <person name="Williams K.H."/>
            <person name="Hubbard S.S."/>
            <person name="Banfield J.F."/>
        </authorList>
    </citation>
    <scope>NUCLEOTIDE SEQUENCE [LARGE SCALE GENOMIC DNA]</scope>
</reference>
<keyword evidence="1" id="KW-0812">Transmembrane</keyword>
<gene>
    <name evidence="2" type="ORF">A3J05_00275</name>
</gene>
<organism evidence="2 3">
    <name type="scientific">Candidatus Doudnabacteria bacterium RIFCSPLOWO2_02_FULL_48_13</name>
    <dbReference type="NCBI Taxonomy" id="1817845"/>
    <lineage>
        <taxon>Bacteria</taxon>
        <taxon>Candidatus Doudnaibacteriota</taxon>
    </lineage>
</organism>
<keyword evidence="1" id="KW-0472">Membrane</keyword>
<evidence type="ECO:0008006" key="4">
    <source>
        <dbReference type="Google" id="ProtNLM"/>
    </source>
</evidence>
<evidence type="ECO:0000313" key="3">
    <source>
        <dbReference type="Proteomes" id="UP000177235"/>
    </source>
</evidence>
<dbReference type="Proteomes" id="UP000177235">
    <property type="component" value="Unassembled WGS sequence"/>
</dbReference>
<sequence length="449" mass="46061">MNIKTKQDGQVLIIAVIFFTIILVLVASLMQYVSQNSRASRIAVANEQAIQIADAGIDRALHQLNATAGSYTGETGTVLGSGEFDVSVTNVSGNVKDITVTAYIPNKAAPQLTKQVKAQASIGTATVSFNYGVQVGAGGLQMSNTASIEGNVYSNGPITGSNSPYVTGDAYSAGGAGLIDGVDVNGAAYAHSVRNNIVGGSAFGHTLSGATVNGSAFMNTISSCTIAGDAFYASRTGCTVGGSVTTPYAGEADPAIQPFPIPDAQITDWKNQAEAGGVISGGLSLSGTTQMTLGPKKIVGNLSLSNSAKITLTGPLWVTGTVSLSNSATIALDSSYGNLSEVIVSDGSVSTSNSVQFQKAGPDSYIMMVALPTGGAFSINNSANTLIAYAPNGEVNISNNVTIREVTAYRLNINNTARVIYETGLANLQLDSGPGGSWEILRGTWREIN</sequence>
<dbReference type="AlphaFoldDB" id="A0A1F5QAX2"/>
<comment type="caution">
    <text evidence="2">The sequence shown here is derived from an EMBL/GenBank/DDBJ whole genome shotgun (WGS) entry which is preliminary data.</text>
</comment>
<evidence type="ECO:0000313" key="2">
    <source>
        <dbReference type="EMBL" id="OGE99341.1"/>
    </source>
</evidence>
<feature type="transmembrane region" description="Helical" evidence="1">
    <location>
        <begin position="12"/>
        <end position="33"/>
    </location>
</feature>
<accession>A0A1F5QAX2</accession>
<name>A0A1F5QAX2_9BACT</name>
<evidence type="ECO:0000256" key="1">
    <source>
        <dbReference type="SAM" id="Phobius"/>
    </source>
</evidence>
<keyword evidence="1" id="KW-1133">Transmembrane helix</keyword>
<protein>
    <recommendedName>
        <fullName evidence="4">Type 4 fimbrial biogenesis protein PilX N-terminal domain-containing protein</fullName>
    </recommendedName>
</protein>
<dbReference type="EMBL" id="MFFF01000021">
    <property type="protein sequence ID" value="OGE99341.1"/>
    <property type="molecule type" value="Genomic_DNA"/>
</dbReference>